<dbReference type="SUPFAM" id="SSF55729">
    <property type="entry name" value="Acyl-CoA N-acyltransferases (Nat)"/>
    <property type="match status" value="1"/>
</dbReference>
<dbReference type="InterPro" id="IPR000182">
    <property type="entry name" value="GNAT_dom"/>
</dbReference>
<dbReference type="CDD" id="cd04301">
    <property type="entry name" value="NAT_SF"/>
    <property type="match status" value="1"/>
</dbReference>
<sequence>MAVSDEHKGLGIGTQLLDALCDASKRNGIQRLHLLTTTADAYFKHFGFSVAERSQAPSSIANTKEFSEICPSSSVYMTLDL</sequence>
<evidence type="ECO:0000313" key="2">
    <source>
        <dbReference type="EMBL" id="UWX56593.1"/>
    </source>
</evidence>
<dbReference type="PROSITE" id="PS51186">
    <property type="entry name" value="GNAT"/>
    <property type="match status" value="1"/>
</dbReference>
<organism evidence="2 3">
    <name type="scientific">Maribacter litopenaei</name>
    <dbReference type="NCBI Taxonomy" id="2976127"/>
    <lineage>
        <taxon>Bacteria</taxon>
        <taxon>Pseudomonadati</taxon>
        <taxon>Bacteroidota</taxon>
        <taxon>Flavobacteriia</taxon>
        <taxon>Flavobacteriales</taxon>
        <taxon>Flavobacteriaceae</taxon>
        <taxon>Maribacter</taxon>
    </lineage>
</organism>
<keyword evidence="2" id="KW-0808">Transferase</keyword>
<evidence type="ECO:0000259" key="1">
    <source>
        <dbReference type="PROSITE" id="PS51186"/>
    </source>
</evidence>
<dbReference type="GO" id="GO:0016746">
    <property type="term" value="F:acyltransferase activity"/>
    <property type="evidence" value="ECO:0007669"/>
    <property type="project" value="UniProtKB-KW"/>
</dbReference>
<dbReference type="Proteomes" id="UP001059209">
    <property type="component" value="Chromosome"/>
</dbReference>
<dbReference type="Pfam" id="PF13508">
    <property type="entry name" value="Acetyltransf_7"/>
    <property type="match status" value="1"/>
</dbReference>
<dbReference type="InterPro" id="IPR016181">
    <property type="entry name" value="Acyl_CoA_acyltransferase"/>
</dbReference>
<proteinExistence type="predicted"/>
<dbReference type="EC" id="2.3.1.-" evidence="2"/>
<dbReference type="Gene3D" id="3.40.630.30">
    <property type="match status" value="1"/>
</dbReference>
<name>A0ABY5YC10_9FLAO</name>
<accession>A0ABY5YC10</accession>
<keyword evidence="3" id="KW-1185">Reference proteome</keyword>
<feature type="domain" description="N-acetyltransferase" evidence="1">
    <location>
        <begin position="1"/>
        <end position="81"/>
    </location>
</feature>
<evidence type="ECO:0000313" key="3">
    <source>
        <dbReference type="Proteomes" id="UP001059209"/>
    </source>
</evidence>
<keyword evidence="2" id="KW-0012">Acyltransferase</keyword>
<dbReference type="EMBL" id="CP104205">
    <property type="protein sequence ID" value="UWX56593.1"/>
    <property type="molecule type" value="Genomic_DNA"/>
</dbReference>
<protein>
    <submittedName>
        <fullName evidence="2">GNAT family N-acetyltransferase</fullName>
        <ecNumber evidence="2">2.3.1.-</ecNumber>
    </submittedName>
</protein>
<reference evidence="2" key="1">
    <citation type="submission" date="2022-09" db="EMBL/GenBank/DDBJ databases">
        <title>Maribacter litopenaei sp. nov., isolated from the intestinal tract of the Pacific White Shrimp, Litopenaeus vannamei.</title>
        <authorList>
            <person name="Kim S.Y."/>
            <person name="Hwang C.Y."/>
        </authorList>
    </citation>
    <scope>NUCLEOTIDE SEQUENCE</scope>
    <source>
        <strain evidence="2">HL-LV01</strain>
    </source>
</reference>
<gene>
    <name evidence="2" type="ORF">NYZ99_11285</name>
</gene>